<reference evidence="5" key="1">
    <citation type="journal article" date="2015" name="PLoS Genet.">
        <title>The dynamic genome and transcriptome of the human fungal pathogen Blastomyces and close relative Emmonsia.</title>
        <authorList>
            <person name="Munoz J.F."/>
            <person name="Gauthier G.M."/>
            <person name="Desjardins C.A."/>
            <person name="Gallo J.E."/>
            <person name="Holder J."/>
            <person name="Sullivan T.D."/>
            <person name="Marty A.J."/>
            <person name="Carmen J.C."/>
            <person name="Chen Z."/>
            <person name="Ding L."/>
            <person name="Gujja S."/>
            <person name="Magrini V."/>
            <person name="Misas E."/>
            <person name="Mitreva M."/>
            <person name="Priest M."/>
            <person name="Saif S."/>
            <person name="Whiston E.A."/>
            <person name="Young S."/>
            <person name="Zeng Q."/>
            <person name="Goldman W.E."/>
            <person name="Mardis E.R."/>
            <person name="Taylor J.W."/>
            <person name="McEwen J.G."/>
            <person name="Clay O.K."/>
            <person name="Klein B.S."/>
            <person name="Cuomo C.A."/>
        </authorList>
    </citation>
    <scope>NUCLEOTIDE SEQUENCE [LARGE SCALE GENOMIC DNA]</scope>
    <source>
        <strain evidence="5">UAMH 139</strain>
    </source>
</reference>
<protein>
    <recommendedName>
        <fullName evidence="6">Extracellular membrane protein CFEM domain-containing protein</fullName>
    </recommendedName>
</protein>
<feature type="transmembrane region" description="Helical" evidence="2">
    <location>
        <begin position="236"/>
        <end position="253"/>
    </location>
</feature>
<dbReference type="Proteomes" id="UP000053573">
    <property type="component" value="Unassembled WGS sequence"/>
</dbReference>
<keyword evidence="2" id="KW-1133">Transmembrane helix</keyword>
<evidence type="ECO:0000256" key="1">
    <source>
        <dbReference type="SAM" id="MobiDB-lite"/>
    </source>
</evidence>
<evidence type="ECO:0000256" key="2">
    <source>
        <dbReference type="SAM" id="Phobius"/>
    </source>
</evidence>
<feature type="chain" id="PRO_5005199255" description="Extracellular membrane protein CFEM domain-containing protein" evidence="3">
    <location>
        <begin position="22"/>
        <end position="254"/>
    </location>
</feature>
<proteinExistence type="predicted"/>
<sequence>MRKQRWVTYLLLAYRAPTVIAISLDQIQPIISFPPSCTTVYTSEISDCTIRQFANGGSCSPECVESLEALTLSLNAACVGTRAFSTSLIGLFFQGLGVQTLCPNAGGPGGGGGGREIESSAPANPPEIPPVTETRRPPPTQTQTEEPSSATTRRLTPSTTSTNARSTSTTSGSYVMPSLPPSTTASDPTSTRTTSEPSATTTKTTNPNNDPFGGFGNAFDIIAPNRAASTSQPRKLAIGIAGAAVLLSIQLAWQ</sequence>
<feature type="signal peptide" evidence="3">
    <location>
        <begin position="1"/>
        <end position="21"/>
    </location>
</feature>
<evidence type="ECO:0008006" key="6">
    <source>
        <dbReference type="Google" id="ProtNLM"/>
    </source>
</evidence>
<keyword evidence="5" id="KW-1185">Reference proteome</keyword>
<evidence type="ECO:0000256" key="3">
    <source>
        <dbReference type="SAM" id="SignalP"/>
    </source>
</evidence>
<comment type="caution">
    <text evidence="4">The sequence shown here is derived from an EMBL/GenBank/DDBJ whole genome shotgun (WGS) entry which is preliminary data.</text>
</comment>
<name>A0A0H1B6A3_9EURO</name>
<dbReference type="OrthoDB" id="5427833at2759"/>
<keyword evidence="2" id="KW-0472">Membrane</keyword>
<keyword evidence="2" id="KW-0812">Transmembrane</keyword>
<accession>A0A0H1B6A3</accession>
<evidence type="ECO:0000313" key="5">
    <source>
        <dbReference type="Proteomes" id="UP000053573"/>
    </source>
</evidence>
<dbReference type="EMBL" id="LDEV01002942">
    <property type="protein sequence ID" value="KLJ06969.1"/>
    <property type="molecule type" value="Genomic_DNA"/>
</dbReference>
<keyword evidence="3" id="KW-0732">Signal</keyword>
<feature type="region of interest" description="Disordered" evidence="1">
    <location>
        <begin position="107"/>
        <end position="212"/>
    </location>
</feature>
<dbReference type="AlphaFoldDB" id="A0A0H1B6A3"/>
<evidence type="ECO:0000313" key="4">
    <source>
        <dbReference type="EMBL" id="KLJ06969.1"/>
    </source>
</evidence>
<organism evidence="4 5">
    <name type="scientific">Blastomyces silverae</name>
    <dbReference type="NCBI Taxonomy" id="2060906"/>
    <lineage>
        <taxon>Eukaryota</taxon>
        <taxon>Fungi</taxon>
        <taxon>Dikarya</taxon>
        <taxon>Ascomycota</taxon>
        <taxon>Pezizomycotina</taxon>
        <taxon>Eurotiomycetes</taxon>
        <taxon>Eurotiomycetidae</taxon>
        <taxon>Onygenales</taxon>
        <taxon>Ajellomycetaceae</taxon>
        <taxon>Blastomyces</taxon>
    </lineage>
</organism>
<gene>
    <name evidence="4" type="ORF">EMPG_17541</name>
</gene>
<feature type="compositionally biased region" description="Low complexity" evidence="1">
    <location>
        <begin position="141"/>
        <end position="173"/>
    </location>
</feature>
<feature type="compositionally biased region" description="Low complexity" evidence="1">
    <location>
        <begin position="181"/>
        <end position="212"/>
    </location>
</feature>